<dbReference type="SUPFAM" id="SSF52210">
    <property type="entry name" value="Succinyl-CoA synthetase domains"/>
    <property type="match status" value="2"/>
</dbReference>
<dbReference type="InterPro" id="IPR005811">
    <property type="entry name" value="SUCC_ACL_C"/>
</dbReference>
<dbReference type="GO" id="GO:0006099">
    <property type="term" value="P:tricarboxylic acid cycle"/>
    <property type="evidence" value="ECO:0007669"/>
    <property type="project" value="TreeGrafter"/>
</dbReference>
<dbReference type="PANTHER" id="PTHR11117:SF24">
    <property type="entry name" value="PROTEIN FDRA"/>
    <property type="match status" value="1"/>
</dbReference>
<dbReference type="EMBL" id="CADCUH010000013">
    <property type="protein sequence ID" value="CAA9317038.1"/>
    <property type="molecule type" value="Genomic_DNA"/>
</dbReference>
<dbReference type="GO" id="GO:0004776">
    <property type="term" value="F:succinate-CoA ligase (GDP-forming) activity"/>
    <property type="evidence" value="ECO:0007669"/>
    <property type="project" value="TreeGrafter"/>
</dbReference>
<organism evidence="2">
    <name type="scientific">uncultured Nocardioidaceae bacterium</name>
    <dbReference type="NCBI Taxonomy" id="253824"/>
    <lineage>
        <taxon>Bacteria</taxon>
        <taxon>Bacillati</taxon>
        <taxon>Actinomycetota</taxon>
        <taxon>Actinomycetes</taxon>
        <taxon>Propionibacteriales</taxon>
        <taxon>Nocardioidaceae</taxon>
        <taxon>environmental samples</taxon>
    </lineage>
</organism>
<sequence>MTGPQTTGAGTSHVEVRRGAYADSVRLLAVSRDVAAVPGVLAAQVAMATPLNTEVLASMGFEVPPCSPDDLLVAVRVEDEGALTTALAAVESALRGPAPGGRTAGAVPDVPPRTVRSAAARAGVAATGDGPRGLALVSVPGEHAATEAWDALAAGLDVMLFSDNVPVEQEVALKDAAAARGLLVMGPDCGTAVVGGVGLGFANVTRPGDVGIVAASGTGCQQLLCLLDAAGVGVSAALGVGGRDLSAAVGGRSTREALRRLDADPAVERIVVVSKPPAAEVAQDLQAYAESLDTPVHLALLGRFQPDLTATVEALLLETGLTAPTWPTWGSVEDPPEGTPGRGRWLRGLFVGGTLCDEAMLVAEEWLGPVRSNIPLTPDVGLDPAVAAGVPDHVMLDFGDDALTRGRAHPMIDPTLRLQHLADVAADPTTAVVLLDVVLGHGADPDPAATLAPAVEAALTRARDERRHLSVVVTCVGTEQDPQGLRRQAERLAAAGAEVYLSNAQAVGRAVGLLPPEVVLEEDGIEEDGIEDAVVPG</sequence>
<dbReference type="AlphaFoldDB" id="A0A6J4KXU9"/>
<evidence type="ECO:0000259" key="1">
    <source>
        <dbReference type="Pfam" id="PF00549"/>
    </source>
</evidence>
<gene>
    <name evidence="2" type="ORF">AVDCRST_MAG36-182</name>
</gene>
<dbReference type="GO" id="GO:0005829">
    <property type="term" value="C:cytosol"/>
    <property type="evidence" value="ECO:0007669"/>
    <property type="project" value="TreeGrafter"/>
</dbReference>
<feature type="domain" description="ATP-citrate synthase/succinyl-CoA ligase C-terminal" evidence="1">
    <location>
        <begin position="349"/>
        <end position="507"/>
    </location>
</feature>
<name>A0A6J4KXU9_9ACTN</name>
<dbReference type="GO" id="GO:0004775">
    <property type="term" value="F:succinate-CoA ligase (ADP-forming) activity"/>
    <property type="evidence" value="ECO:0007669"/>
    <property type="project" value="TreeGrafter"/>
</dbReference>
<dbReference type="Pfam" id="PF00549">
    <property type="entry name" value="Ligase_CoA"/>
    <property type="match status" value="1"/>
</dbReference>
<dbReference type="GO" id="GO:0009361">
    <property type="term" value="C:succinate-CoA ligase complex (ADP-forming)"/>
    <property type="evidence" value="ECO:0007669"/>
    <property type="project" value="TreeGrafter"/>
</dbReference>
<dbReference type="InterPro" id="IPR016102">
    <property type="entry name" value="Succinyl-CoA_synth-like"/>
</dbReference>
<protein>
    <submittedName>
        <fullName evidence="2">Oxidoreductase subunit</fullName>
    </submittedName>
</protein>
<dbReference type="Gene3D" id="3.40.50.261">
    <property type="entry name" value="Succinyl-CoA synthetase domains"/>
    <property type="match status" value="2"/>
</dbReference>
<dbReference type="Gene3D" id="3.40.50.720">
    <property type="entry name" value="NAD(P)-binding Rossmann-like Domain"/>
    <property type="match status" value="1"/>
</dbReference>
<dbReference type="PANTHER" id="PTHR11117">
    <property type="entry name" value="SUCCINYL-COA LIGASE SUBUNIT ALPHA"/>
    <property type="match status" value="1"/>
</dbReference>
<evidence type="ECO:0000313" key="2">
    <source>
        <dbReference type="EMBL" id="CAA9317038.1"/>
    </source>
</evidence>
<reference evidence="2" key="1">
    <citation type="submission" date="2020-02" db="EMBL/GenBank/DDBJ databases">
        <authorList>
            <person name="Meier V. D."/>
        </authorList>
    </citation>
    <scope>NUCLEOTIDE SEQUENCE</scope>
    <source>
        <strain evidence="2">AVDCRST_MAG36</strain>
    </source>
</reference>
<accession>A0A6J4KXU9</accession>
<proteinExistence type="predicted"/>